<protein>
    <submittedName>
        <fullName evidence="2">Uncharacterized protein</fullName>
    </submittedName>
</protein>
<evidence type="ECO:0000256" key="1">
    <source>
        <dbReference type="SAM" id="MobiDB-lite"/>
    </source>
</evidence>
<accession>A0A839EFD1</accession>
<sequence length="62" mass="7060">MMMQRALSFLKGMKMPVTQAPVASAKPAKPIPLVKNKMRRDVPDSDGKIRRQKHMVESNRLI</sequence>
<evidence type="ECO:0000313" key="3">
    <source>
        <dbReference type="Proteomes" id="UP000549052"/>
    </source>
</evidence>
<evidence type="ECO:0000313" key="2">
    <source>
        <dbReference type="EMBL" id="MBA8876995.1"/>
    </source>
</evidence>
<organism evidence="2 3">
    <name type="scientific">Phyllobacterium myrsinacearum</name>
    <dbReference type="NCBI Taxonomy" id="28101"/>
    <lineage>
        <taxon>Bacteria</taxon>
        <taxon>Pseudomonadati</taxon>
        <taxon>Pseudomonadota</taxon>
        <taxon>Alphaproteobacteria</taxon>
        <taxon>Hyphomicrobiales</taxon>
        <taxon>Phyllobacteriaceae</taxon>
        <taxon>Phyllobacterium</taxon>
    </lineage>
</organism>
<reference evidence="2 3" key="1">
    <citation type="submission" date="2020-07" db="EMBL/GenBank/DDBJ databases">
        <title>Genomic Encyclopedia of Type Strains, Phase IV (KMG-V): Genome sequencing to study the core and pangenomes of soil and plant-associated prokaryotes.</title>
        <authorList>
            <person name="Whitman W."/>
        </authorList>
    </citation>
    <scope>NUCLEOTIDE SEQUENCE [LARGE SCALE GENOMIC DNA]</scope>
    <source>
        <strain evidence="2 3">AN3</strain>
    </source>
</reference>
<keyword evidence="3" id="KW-1185">Reference proteome</keyword>
<feature type="compositionally biased region" description="Basic and acidic residues" evidence="1">
    <location>
        <begin position="39"/>
        <end position="48"/>
    </location>
</feature>
<dbReference type="RefSeq" id="WP_182547719.1">
    <property type="nucleotide sequence ID" value="NZ_JACGXN010000001.1"/>
</dbReference>
<gene>
    <name evidence="2" type="ORF">FHW16_000677</name>
</gene>
<comment type="caution">
    <text evidence="2">The sequence shown here is derived from an EMBL/GenBank/DDBJ whole genome shotgun (WGS) entry which is preliminary data.</text>
</comment>
<name>A0A839EFD1_9HYPH</name>
<dbReference type="AlphaFoldDB" id="A0A839EFD1"/>
<proteinExistence type="predicted"/>
<dbReference type="EMBL" id="JACGXN010000001">
    <property type="protein sequence ID" value="MBA8876995.1"/>
    <property type="molecule type" value="Genomic_DNA"/>
</dbReference>
<feature type="region of interest" description="Disordered" evidence="1">
    <location>
        <begin position="20"/>
        <end position="48"/>
    </location>
</feature>
<dbReference type="Proteomes" id="UP000549052">
    <property type="component" value="Unassembled WGS sequence"/>
</dbReference>